<gene>
    <name evidence="2" type="ORF">GLAREA_05689</name>
</gene>
<accession>S3DWP2</accession>
<reference evidence="2 3" key="1">
    <citation type="journal article" date="2013" name="BMC Genomics">
        <title>Genomics-driven discovery of the pneumocandin biosynthetic gene cluster in the fungus Glarea lozoyensis.</title>
        <authorList>
            <person name="Chen L."/>
            <person name="Yue Q."/>
            <person name="Zhang X."/>
            <person name="Xiang M."/>
            <person name="Wang C."/>
            <person name="Li S."/>
            <person name="Che Y."/>
            <person name="Ortiz-Lopez F.J."/>
            <person name="Bills G.F."/>
            <person name="Liu X."/>
            <person name="An Z."/>
        </authorList>
    </citation>
    <scope>NUCLEOTIDE SEQUENCE [LARGE SCALE GENOMIC DNA]</scope>
    <source>
        <strain evidence="3">ATCC 20868 / MF5171</strain>
    </source>
</reference>
<dbReference type="EMBL" id="KE145353">
    <property type="protein sequence ID" value="EPE36351.1"/>
    <property type="molecule type" value="Genomic_DNA"/>
</dbReference>
<keyword evidence="3" id="KW-1185">Reference proteome</keyword>
<proteinExistence type="predicted"/>
<feature type="region of interest" description="Disordered" evidence="1">
    <location>
        <begin position="146"/>
        <end position="176"/>
    </location>
</feature>
<feature type="compositionally biased region" description="Low complexity" evidence="1">
    <location>
        <begin position="146"/>
        <end position="167"/>
    </location>
</feature>
<feature type="compositionally biased region" description="Low complexity" evidence="1">
    <location>
        <begin position="7"/>
        <end position="20"/>
    </location>
</feature>
<dbReference type="HOGENOM" id="CLU_1107225_0_0_1"/>
<dbReference type="KEGG" id="glz:GLAREA_05689"/>
<evidence type="ECO:0000256" key="1">
    <source>
        <dbReference type="SAM" id="MobiDB-lite"/>
    </source>
</evidence>
<dbReference type="AlphaFoldDB" id="S3DWP2"/>
<evidence type="ECO:0000313" key="3">
    <source>
        <dbReference type="Proteomes" id="UP000016922"/>
    </source>
</evidence>
<dbReference type="GeneID" id="19464743"/>
<protein>
    <submittedName>
        <fullName evidence="2">Uncharacterized protein</fullName>
    </submittedName>
</protein>
<dbReference type="eggNOG" id="ENOG502SXKZ">
    <property type="taxonomic scope" value="Eukaryota"/>
</dbReference>
<name>S3DWP2_GLAL2</name>
<dbReference type="RefSeq" id="XP_008077169.1">
    <property type="nucleotide sequence ID" value="XM_008078978.1"/>
</dbReference>
<feature type="region of interest" description="Disordered" evidence="1">
    <location>
        <begin position="1"/>
        <end position="66"/>
    </location>
</feature>
<dbReference type="OrthoDB" id="4158258at2759"/>
<organism evidence="2 3">
    <name type="scientific">Glarea lozoyensis (strain ATCC 20868 / MF5171)</name>
    <dbReference type="NCBI Taxonomy" id="1116229"/>
    <lineage>
        <taxon>Eukaryota</taxon>
        <taxon>Fungi</taxon>
        <taxon>Dikarya</taxon>
        <taxon>Ascomycota</taxon>
        <taxon>Pezizomycotina</taxon>
        <taxon>Leotiomycetes</taxon>
        <taxon>Helotiales</taxon>
        <taxon>Helotiaceae</taxon>
        <taxon>Glarea</taxon>
    </lineage>
</organism>
<sequence length="251" mass="27671">MPRFTSRRSTTSTTPPRRTSNPNILPYRDQNNRVAYTSTSTTTEASHTLEPIPTYDSDAEPLISSSISTNSGNALLPASAGEGLEGKGLSNEEIECFTATGRPMPRFTPAPFMSMATDMYSLPQLLPVRYTDDSVIPAIVVGVVPGSSPSSTDPSSANPIEPSSTEPPASPPRKKSIFDKFKRKASVDTEKGITKVVYMPRREYMKFFARDLKGEYVGTEPYRRWSEGELDEVFRGFQPKVQKKAGYRVPS</sequence>
<dbReference type="Proteomes" id="UP000016922">
    <property type="component" value="Unassembled WGS sequence"/>
</dbReference>
<dbReference type="OMA" id="HRRWTED"/>
<evidence type="ECO:0000313" key="2">
    <source>
        <dbReference type="EMBL" id="EPE36351.1"/>
    </source>
</evidence>